<evidence type="ECO:0000259" key="2">
    <source>
        <dbReference type="SMART" id="SM00355"/>
    </source>
</evidence>
<dbReference type="Gene3D" id="3.30.160.60">
    <property type="entry name" value="Classic Zinc Finger"/>
    <property type="match status" value="1"/>
</dbReference>
<feature type="domain" description="C2H2-type" evidence="2">
    <location>
        <begin position="106"/>
        <end position="131"/>
    </location>
</feature>
<dbReference type="InterPro" id="IPR013087">
    <property type="entry name" value="Znf_C2H2_type"/>
</dbReference>
<dbReference type="AlphaFoldDB" id="A0A8S9A0E0"/>
<evidence type="ECO:0000313" key="3">
    <source>
        <dbReference type="EMBL" id="KAA8634886.1"/>
    </source>
</evidence>
<accession>A0A8S9A0E0</accession>
<sequence length="194" mass="20956">MTFFDNEGDQAQWEGLDLEQVPNQLVSFGLGYPDPDVSNPNQTSGSMVLGSSNASNIAKPPSHLLFQPTPAPGNNFNIVASRESGEASGSAAAIQESPHTPSPKLFTCDYCGSISAKTPRDFNRHLGTKKHRKILSKNTSKGSNDKVPLEDFQSLTPGSGFRCPVSNCNGKTFPRKDNLWRHIAKMHGISDRGA</sequence>
<protein>
    <recommendedName>
        <fullName evidence="2">C2H2-type domain-containing protein</fullName>
    </recommendedName>
</protein>
<organism evidence="3 4">
    <name type="scientific">Sordaria macrospora</name>
    <dbReference type="NCBI Taxonomy" id="5147"/>
    <lineage>
        <taxon>Eukaryota</taxon>
        <taxon>Fungi</taxon>
        <taxon>Dikarya</taxon>
        <taxon>Ascomycota</taxon>
        <taxon>Pezizomycotina</taxon>
        <taxon>Sordariomycetes</taxon>
        <taxon>Sordariomycetidae</taxon>
        <taxon>Sordariales</taxon>
        <taxon>Sordariaceae</taxon>
        <taxon>Sordaria</taxon>
    </lineage>
</organism>
<reference evidence="3 4" key="1">
    <citation type="submission" date="2017-07" db="EMBL/GenBank/DDBJ databases">
        <title>Genome sequence of the Sordaria macrospora wild type strain R19027.</title>
        <authorList>
            <person name="Nowrousian M."/>
            <person name="Teichert I."/>
            <person name="Kueck U."/>
        </authorList>
    </citation>
    <scope>NUCLEOTIDE SEQUENCE [LARGE SCALE GENOMIC DNA]</scope>
    <source>
        <strain evidence="3 4">R19027</strain>
        <tissue evidence="3">Mycelium</tissue>
    </source>
</reference>
<proteinExistence type="predicted"/>
<evidence type="ECO:0000256" key="1">
    <source>
        <dbReference type="SAM" id="MobiDB-lite"/>
    </source>
</evidence>
<dbReference type="Pfam" id="PF00096">
    <property type="entry name" value="zf-C2H2"/>
    <property type="match status" value="1"/>
</dbReference>
<evidence type="ECO:0000313" key="4">
    <source>
        <dbReference type="Proteomes" id="UP000433876"/>
    </source>
</evidence>
<dbReference type="VEuPathDB" id="FungiDB:SMAC_07699"/>
<dbReference type="SMART" id="SM00355">
    <property type="entry name" value="ZnF_C2H2"/>
    <property type="match status" value="2"/>
</dbReference>
<feature type="domain" description="C2H2-type" evidence="2">
    <location>
        <begin position="161"/>
        <end position="187"/>
    </location>
</feature>
<comment type="caution">
    <text evidence="3">The sequence shown here is derived from an EMBL/GenBank/DDBJ whole genome shotgun (WGS) entry which is preliminary data.</text>
</comment>
<dbReference type="Proteomes" id="UP000433876">
    <property type="component" value="Unassembled WGS sequence"/>
</dbReference>
<dbReference type="EMBL" id="NMPR01000017">
    <property type="protein sequence ID" value="KAA8634886.1"/>
    <property type="molecule type" value="Genomic_DNA"/>
</dbReference>
<feature type="region of interest" description="Disordered" evidence="1">
    <location>
        <begin position="129"/>
        <end position="149"/>
    </location>
</feature>
<name>A0A8S9A0E0_SORMA</name>
<gene>
    <name evidence="3" type="ORF">SMACR_07699</name>
</gene>